<evidence type="ECO:0000313" key="3">
    <source>
        <dbReference type="Proteomes" id="UP001162031"/>
    </source>
</evidence>
<dbReference type="EMBL" id="CANTFL010000225">
    <property type="protein sequence ID" value="CAI5718970.1"/>
    <property type="molecule type" value="Genomic_DNA"/>
</dbReference>
<feature type="region of interest" description="Disordered" evidence="1">
    <location>
        <begin position="159"/>
        <end position="192"/>
    </location>
</feature>
<keyword evidence="3" id="KW-1185">Reference proteome</keyword>
<evidence type="ECO:0000313" key="2">
    <source>
        <dbReference type="EMBL" id="CAI5718970.1"/>
    </source>
</evidence>
<dbReference type="Proteomes" id="UP001162031">
    <property type="component" value="Unassembled WGS sequence"/>
</dbReference>
<name>A0AAV0TBP8_HYABA</name>
<organism evidence="2 3">
    <name type="scientific">Hyaloperonospora brassicae</name>
    <name type="common">Brassica downy mildew</name>
    <name type="synonym">Peronospora brassicae</name>
    <dbReference type="NCBI Taxonomy" id="162125"/>
    <lineage>
        <taxon>Eukaryota</taxon>
        <taxon>Sar</taxon>
        <taxon>Stramenopiles</taxon>
        <taxon>Oomycota</taxon>
        <taxon>Peronosporomycetes</taxon>
        <taxon>Peronosporales</taxon>
        <taxon>Peronosporaceae</taxon>
        <taxon>Hyaloperonospora</taxon>
    </lineage>
</organism>
<protein>
    <recommendedName>
        <fullName evidence="4">RxLR effector candidate protein</fullName>
    </recommendedName>
</protein>
<proteinExistence type="predicted"/>
<accession>A0AAV0TBP8</accession>
<comment type="caution">
    <text evidence="2">The sequence shown here is derived from an EMBL/GenBank/DDBJ whole genome shotgun (WGS) entry which is preliminary data.</text>
</comment>
<dbReference type="AlphaFoldDB" id="A0AAV0TBP8"/>
<evidence type="ECO:0000256" key="1">
    <source>
        <dbReference type="SAM" id="MobiDB-lite"/>
    </source>
</evidence>
<reference evidence="2" key="1">
    <citation type="submission" date="2022-12" db="EMBL/GenBank/DDBJ databases">
        <authorList>
            <person name="Webb A."/>
        </authorList>
    </citation>
    <scope>NUCLEOTIDE SEQUENCE</scope>
    <source>
        <strain evidence="2">Hp1</strain>
    </source>
</reference>
<evidence type="ECO:0008006" key="4">
    <source>
        <dbReference type="Google" id="ProtNLM"/>
    </source>
</evidence>
<sequence length="192" mass="20404">MQCVVLSATCGGSLAAYRVARRTASSAVRSDAAYQWIPHDGPAALRGMDAGAQTFVCARSALRRWTVALRLHGMRRSDAVTRREHGRAHVAGEDTVRCDEQQDPIVGAVAASGTSHVPQHNGVCGPEAREEGGASMKGSGSRVRLMDCGVHGLDGKMGNTATRLQGRGRRYRVTQTVPASETDGRFSSKGPF</sequence>
<gene>
    <name evidence="2" type="ORF">HBR001_LOCUS2104</name>
</gene>